<dbReference type="Gene3D" id="2.40.30.170">
    <property type="match status" value="1"/>
</dbReference>
<dbReference type="PROSITE" id="PS51257">
    <property type="entry name" value="PROKAR_LIPOPROTEIN"/>
    <property type="match status" value="1"/>
</dbReference>
<reference evidence="5 6" key="1">
    <citation type="submission" date="2017-02" db="EMBL/GenBank/DDBJ databases">
        <authorList>
            <person name="Peterson S.W."/>
        </authorList>
    </citation>
    <scope>NUCLEOTIDE SEQUENCE [LARGE SCALE GENOMIC DNA]</scope>
    <source>
        <strain evidence="5 6">DSM 22335</strain>
    </source>
</reference>
<dbReference type="Gene3D" id="2.40.50.100">
    <property type="match status" value="1"/>
</dbReference>
<dbReference type="GO" id="GO:1990281">
    <property type="term" value="C:efflux pump complex"/>
    <property type="evidence" value="ECO:0007669"/>
    <property type="project" value="TreeGrafter"/>
</dbReference>
<evidence type="ECO:0000256" key="2">
    <source>
        <dbReference type="SAM" id="SignalP"/>
    </source>
</evidence>
<dbReference type="Gene3D" id="2.40.420.20">
    <property type="match status" value="1"/>
</dbReference>
<dbReference type="Proteomes" id="UP000190888">
    <property type="component" value="Unassembled WGS sequence"/>
</dbReference>
<organism evidence="5 6">
    <name type="scientific">Sediminibacterium ginsengisoli</name>
    <dbReference type="NCBI Taxonomy" id="413434"/>
    <lineage>
        <taxon>Bacteria</taxon>
        <taxon>Pseudomonadati</taxon>
        <taxon>Bacteroidota</taxon>
        <taxon>Chitinophagia</taxon>
        <taxon>Chitinophagales</taxon>
        <taxon>Chitinophagaceae</taxon>
        <taxon>Sediminibacterium</taxon>
    </lineage>
</organism>
<protein>
    <submittedName>
        <fullName evidence="5">RND family efflux transporter, MFP subunit</fullName>
    </submittedName>
</protein>
<evidence type="ECO:0000259" key="3">
    <source>
        <dbReference type="Pfam" id="PF25954"/>
    </source>
</evidence>
<dbReference type="InterPro" id="IPR058792">
    <property type="entry name" value="Beta-barrel_RND_2"/>
</dbReference>
<evidence type="ECO:0000259" key="4">
    <source>
        <dbReference type="Pfam" id="PF25973"/>
    </source>
</evidence>
<comment type="similarity">
    <text evidence="1">Belongs to the membrane fusion protein (MFP) (TC 8.A.1) family.</text>
</comment>
<sequence length="384" mass="41363">MYKINSTAAMNAKTICGIALLALATLQACKSGNAEKKAEAPKVAAAPAATEAILLEKQKLSASLQIPGELIAFQQVDIYAKVSSFVRKIYVDVGSQVKQGQLLATMEAPEIGSQLSAAESRLKSFEAIYIASKANYDRLLETSKTPGTISPNDLDLALARQKSDYAQFQAAKASYREVTDNSNYLEIRAPFSGVITTRNTNTGAYVGPSGKGSDLPMFTLQEQGKLRLVIAVPETYIGYLKDNSEVNFSTKAYPGKKFSARVNRMAGALDTRLRSQRIEMDVTNADKKLLPGMIAEVNLQLNANDSSFVVPKSAILNSSTGTYVIGVTNGQVNWIPVQKGADAGGKIEIFGKLQTGDTLVKAVSEEIRDHSVIKVKLSTEKPLQ</sequence>
<evidence type="ECO:0000313" key="5">
    <source>
        <dbReference type="EMBL" id="SJZ35441.1"/>
    </source>
</evidence>
<keyword evidence="2" id="KW-0732">Signal</keyword>
<dbReference type="Gene3D" id="1.10.287.470">
    <property type="entry name" value="Helix hairpin bin"/>
    <property type="match status" value="1"/>
</dbReference>
<dbReference type="GO" id="GO:0015562">
    <property type="term" value="F:efflux transmembrane transporter activity"/>
    <property type="evidence" value="ECO:0007669"/>
    <property type="project" value="TreeGrafter"/>
</dbReference>
<dbReference type="SUPFAM" id="SSF111369">
    <property type="entry name" value="HlyD-like secretion proteins"/>
    <property type="match status" value="1"/>
</dbReference>
<gene>
    <name evidence="5" type="ORF">SAMN04488132_101330</name>
</gene>
<name>A0A1T4JZ52_9BACT</name>
<dbReference type="Pfam" id="PF25954">
    <property type="entry name" value="Beta-barrel_RND_2"/>
    <property type="match status" value="1"/>
</dbReference>
<evidence type="ECO:0000313" key="6">
    <source>
        <dbReference type="Proteomes" id="UP000190888"/>
    </source>
</evidence>
<proteinExistence type="inferred from homology"/>
<dbReference type="FunFam" id="2.40.30.170:FF:000010">
    <property type="entry name" value="Efflux RND transporter periplasmic adaptor subunit"/>
    <property type="match status" value="1"/>
</dbReference>
<dbReference type="PANTHER" id="PTHR30469">
    <property type="entry name" value="MULTIDRUG RESISTANCE PROTEIN MDTA"/>
    <property type="match status" value="1"/>
</dbReference>
<dbReference type="AlphaFoldDB" id="A0A1T4JZ52"/>
<dbReference type="Pfam" id="PF25973">
    <property type="entry name" value="BSH_CzcB"/>
    <property type="match status" value="1"/>
</dbReference>
<feature type="signal peptide" evidence="2">
    <location>
        <begin position="1"/>
        <end position="24"/>
    </location>
</feature>
<evidence type="ECO:0000256" key="1">
    <source>
        <dbReference type="ARBA" id="ARBA00009477"/>
    </source>
</evidence>
<dbReference type="STRING" id="413434.SAMN04488132_101330"/>
<dbReference type="InterPro" id="IPR006143">
    <property type="entry name" value="RND_pump_MFP"/>
</dbReference>
<feature type="domain" description="CzcB-like barrel-sandwich hybrid" evidence="4">
    <location>
        <begin position="76"/>
        <end position="207"/>
    </location>
</feature>
<keyword evidence="6" id="KW-1185">Reference proteome</keyword>
<dbReference type="EMBL" id="FUWH01000001">
    <property type="protein sequence ID" value="SJZ35441.1"/>
    <property type="molecule type" value="Genomic_DNA"/>
</dbReference>
<feature type="domain" description="CusB-like beta-barrel" evidence="3">
    <location>
        <begin position="228"/>
        <end position="300"/>
    </location>
</feature>
<dbReference type="NCBIfam" id="TIGR01730">
    <property type="entry name" value="RND_mfp"/>
    <property type="match status" value="1"/>
</dbReference>
<accession>A0A1T4JZ52</accession>
<feature type="chain" id="PRO_5012639841" evidence="2">
    <location>
        <begin position="25"/>
        <end position="384"/>
    </location>
</feature>
<dbReference type="PANTHER" id="PTHR30469:SF37">
    <property type="entry name" value="RAGD PROTEIN"/>
    <property type="match status" value="1"/>
</dbReference>
<dbReference type="InterPro" id="IPR058647">
    <property type="entry name" value="BSH_CzcB-like"/>
</dbReference>